<name>A0ABW9ZIY7_9HYPH</name>
<proteinExistence type="predicted"/>
<keyword evidence="3" id="KW-1185">Reference proteome</keyword>
<evidence type="ECO:0000313" key="2">
    <source>
        <dbReference type="EMBL" id="NBN64842.1"/>
    </source>
</evidence>
<feature type="region of interest" description="Disordered" evidence="1">
    <location>
        <begin position="111"/>
        <end position="163"/>
    </location>
</feature>
<sequence length="246" mass="24464">MTAVAALTSQPLRAAPPADIDRSRPASGAAGVAATSAAGETLGFADLVDLINPLQHVPLLGDLYRSLTGDAMSEPVRHAGGALYGLALGGPVGMAGMLGYSLARTSMASEASPGAQVADQDGPASASLAAPGGSAPSPRPKPVVPPPGLKADPQPAAPAAASGAPADLLGMRIAAVRAHSEVTGANRMAVNAAAPVSDQASDPLGGPAAARARLDGLLAHPDNRLPAEVLHDLRLRHEDLIRNART</sequence>
<reference evidence="2 3" key="1">
    <citation type="submission" date="2020-01" db="EMBL/GenBank/DDBJ databases">
        <authorList>
            <person name="Peng S.Y."/>
            <person name="Li J."/>
            <person name="Wang M."/>
            <person name="Wang L."/>
            <person name="Wang C.Q."/>
            <person name="Wang J.R."/>
        </authorList>
    </citation>
    <scope>NUCLEOTIDE SEQUENCE [LARGE SCALE GENOMIC DNA]</scope>
    <source>
        <strain evidence="2 3">XCT-34</strain>
    </source>
</reference>
<dbReference type="Proteomes" id="UP000541347">
    <property type="component" value="Unassembled WGS sequence"/>
</dbReference>
<comment type="caution">
    <text evidence="2">The sequence shown here is derived from an EMBL/GenBank/DDBJ whole genome shotgun (WGS) entry which is preliminary data.</text>
</comment>
<feature type="compositionally biased region" description="Low complexity" evidence="1">
    <location>
        <begin position="151"/>
        <end position="163"/>
    </location>
</feature>
<evidence type="ECO:0000313" key="3">
    <source>
        <dbReference type="Proteomes" id="UP000541347"/>
    </source>
</evidence>
<dbReference type="RefSeq" id="WP_161676783.1">
    <property type="nucleotide sequence ID" value="NZ_JAABLP010000003.1"/>
</dbReference>
<feature type="compositionally biased region" description="Low complexity" evidence="1">
    <location>
        <begin position="122"/>
        <end position="136"/>
    </location>
</feature>
<evidence type="ECO:0000256" key="1">
    <source>
        <dbReference type="SAM" id="MobiDB-lite"/>
    </source>
</evidence>
<feature type="compositionally biased region" description="Pro residues" evidence="1">
    <location>
        <begin position="137"/>
        <end position="148"/>
    </location>
</feature>
<protein>
    <submittedName>
        <fullName evidence="2">Uncharacterized protein</fullName>
    </submittedName>
</protein>
<gene>
    <name evidence="2" type="ORF">GWI71_14205</name>
</gene>
<accession>A0ABW9ZIY7</accession>
<organism evidence="2 3">
    <name type="scientific">Pannonibacter tanglangensis</name>
    <dbReference type="NCBI Taxonomy" id="2750084"/>
    <lineage>
        <taxon>Bacteria</taxon>
        <taxon>Pseudomonadati</taxon>
        <taxon>Pseudomonadota</taxon>
        <taxon>Alphaproteobacteria</taxon>
        <taxon>Hyphomicrobiales</taxon>
        <taxon>Stappiaceae</taxon>
        <taxon>Pannonibacter</taxon>
    </lineage>
</organism>
<dbReference type="EMBL" id="JAABLP010000003">
    <property type="protein sequence ID" value="NBN64842.1"/>
    <property type="molecule type" value="Genomic_DNA"/>
</dbReference>